<name>A0A251TMQ6_HELAN</name>
<reference evidence="14" key="2">
    <citation type="submission" date="2017-02" db="EMBL/GenBank/DDBJ databases">
        <title>Sunflower complete genome.</title>
        <authorList>
            <person name="Langlade N."/>
            <person name="Munos S."/>
        </authorList>
    </citation>
    <scope>NUCLEOTIDE SEQUENCE [LARGE SCALE GENOMIC DNA]</scope>
    <source>
        <tissue evidence="14">Leaves</tissue>
    </source>
</reference>
<dbReference type="Gene3D" id="3.80.10.10">
    <property type="entry name" value="Ribonuclease Inhibitor"/>
    <property type="match status" value="2"/>
</dbReference>
<dbReference type="AlphaFoldDB" id="A0A251TMQ6"/>
<dbReference type="GO" id="GO:0071555">
    <property type="term" value="P:cell wall organization"/>
    <property type="evidence" value="ECO:0007669"/>
    <property type="project" value="UniProtKB-KW"/>
</dbReference>
<feature type="compositionally biased region" description="Polar residues" evidence="11">
    <location>
        <begin position="458"/>
        <end position="467"/>
    </location>
</feature>
<keyword evidence="6" id="KW-0677">Repeat</keyword>
<keyword evidence="15" id="KW-1185">Reference proteome</keyword>
<comment type="subcellular location">
    <subcellularLocation>
        <location evidence="1">Secreted</location>
        <location evidence="1">Cell wall</location>
    </subcellularLocation>
</comment>
<dbReference type="Pfam" id="PF08263">
    <property type="entry name" value="LRRNT_2"/>
    <property type="match status" value="1"/>
</dbReference>
<evidence type="ECO:0000313" key="14">
    <source>
        <dbReference type="EMBL" id="OTG11856.1"/>
    </source>
</evidence>
<evidence type="ECO:0000313" key="13">
    <source>
        <dbReference type="EMBL" id="KAF5787033.1"/>
    </source>
</evidence>
<dbReference type="SUPFAM" id="SSF52058">
    <property type="entry name" value="L domain-like"/>
    <property type="match status" value="1"/>
</dbReference>
<dbReference type="EMBL" id="MNCJ02000325">
    <property type="protein sequence ID" value="KAF5787033.1"/>
    <property type="molecule type" value="Genomic_DNA"/>
</dbReference>
<evidence type="ECO:0000256" key="9">
    <source>
        <dbReference type="ARBA" id="ARBA00023316"/>
    </source>
</evidence>
<dbReference type="InterPro" id="IPR013210">
    <property type="entry name" value="LRR_N_plant-typ"/>
</dbReference>
<dbReference type="InterPro" id="IPR032675">
    <property type="entry name" value="LRR_dom_sf"/>
</dbReference>
<evidence type="ECO:0000256" key="1">
    <source>
        <dbReference type="ARBA" id="ARBA00004191"/>
    </source>
</evidence>
<gene>
    <name evidence="14" type="ORF">HannXRQ_Chr10g0303391</name>
    <name evidence="13" type="ORF">HanXRQr2_Chr10g0448281</name>
</gene>
<reference evidence="13" key="3">
    <citation type="submission" date="2020-06" db="EMBL/GenBank/DDBJ databases">
        <title>Helianthus annuus Genome sequencing and assembly Release 2.</title>
        <authorList>
            <person name="Gouzy J."/>
            <person name="Langlade N."/>
            <person name="Munos S."/>
        </authorList>
    </citation>
    <scope>NUCLEOTIDE SEQUENCE</scope>
    <source>
        <tissue evidence="13">Leaves</tissue>
    </source>
</reference>
<keyword evidence="9" id="KW-0961">Cell wall biogenesis/degradation</keyword>
<evidence type="ECO:0000256" key="5">
    <source>
        <dbReference type="ARBA" id="ARBA00022729"/>
    </source>
</evidence>
<dbReference type="Pfam" id="PF00560">
    <property type="entry name" value="LRR_1"/>
    <property type="match status" value="3"/>
</dbReference>
<dbReference type="PANTHER" id="PTHR32093">
    <property type="entry name" value="LEUCINE-RICH REPEAT EXTENSIN-LIKE PROTEIN 3-RELATED"/>
    <property type="match status" value="1"/>
</dbReference>
<evidence type="ECO:0000256" key="6">
    <source>
        <dbReference type="ARBA" id="ARBA00022737"/>
    </source>
</evidence>
<evidence type="ECO:0000256" key="7">
    <source>
        <dbReference type="ARBA" id="ARBA00023180"/>
    </source>
</evidence>
<evidence type="ECO:0000256" key="8">
    <source>
        <dbReference type="ARBA" id="ARBA00023278"/>
    </source>
</evidence>
<dbReference type="EMBL" id="CM007899">
    <property type="protein sequence ID" value="OTG11856.1"/>
    <property type="molecule type" value="Genomic_DNA"/>
</dbReference>
<keyword evidence="3" id="KW-0964">Secreted</keyword>
<evidence type="ECO:0000256" key="3">
    <source>
        <dbReference type="ARBA" id="ARBA00022525"/>
    </source>
</evidence>
<proteinExistence type="predicted"/>
<dbReference type="InterPro" id="IPR051582">
    <property type="entry name" value="LRR_extensin-like_regulator"/>
</dbReference>
<keyword evidence="8" id="KW-0379">Hydroxylation</keyword>
<feature type="domain" description="Leucine-rich repeat-containing N-terminal plant-type" evidence="12">
    <location>
        <begin position="74"/>
        <end position="106"/>
    </location>
</feature>
<evidence type="ECO:0000259" key="12">
    <source>
        <dbReference type="Pfam" id="PF08263"/>
    </source>
</evidence>
<keyword evidence="2" id="KW-0134">Cell wall</keyword>
<reference evidence="13 15" key="1">
    <citation type="journal article" date="2017" name="Nature">
        <title>The sunflower genome provides insights into oil metabolism, flowering and Asterid evolution.</title>
        <authorList>
            <person name="Badouin H."/>
            <person name="Gouzy J."/>
            <person name="Grassa C.J."/>
            <person name="Murat F."/>
            <person name="Staton S.E."/>
            <person name="Cottret L."/>
            <person name="Lelandais-Briere C."/>
            <person name="Owens G.L."/>
            <person name="Carrere S."/>
            <person name="Mayjonade B."/>
            <person name="Legrand L."/>
            <person name="Gill N."/>
            <person name="Kane N.C."/>
            <person name="Bowers J.E."/>
            <person name="Hubner S."/>
            <person name="Bellec A."/>
            <person name="Berard A."/>
            <person name="Berges H."/>
            <person name="Blanchet N."/>
            <person name="Boniface M.C."/>
            <person name="Brunel D."/>
            <person name="Catrice O."/>
            <person name="Chaidir N."/>
            <person name="Claudel C."/>
            <person name="Donnadieu C."/>
            <person name="Faraut T."/>
            <person name="Fievet G."/>
            <person name="Helmstetter N."/>
            <person name="King M."/>
            <person name="Knapp S.J."/>
            <person name="Lai Z."/>
            <person name="Le Paslier M.C."/>
            <person name="Lippi Y."/>
            <person name="Lorenzon L."/>
            <person name="Mandel J.R."/>
            <person name="Marage G."/>
            <person name="Marchand G."/>
            <person name="Marquand E."/>
            <person name="Bret-Mestries E."/>
            <person name="Morien E."/>
            <person name="Nambeesan S."/>
            <person name="Nguyen T."/>
            <person name="Pegot-Espagnet P."/>
            <person name="Pouilly N."/>
            <person name="Raftis F."/>
            <person name="Sallet E."/>
            <person name="Schiex T."/>
            <person name="Thomas J."/>
            <person name="Vandecasteele C."/>
            <person name="Vares D."/>
            <person name="Vear F."/>
            <person name="Vautrin S."/>
            <person name="Crespi M."/>
            <person name="Mangin B."/>
            <person name="Burke J.M."/>
            <person name="Salse J."/>
            <person name="Munos S."/>
            <person name="Vincourt P."/>
            <person name="Rieseberg L.H."/>
            <person name="Langlade N.B."/>
        </authorList>
    </citation>
    <scope>NUCLEOTIDE SEQUENCE [LARGE SCALE GENOMIC DNA]</scope>
    <source>
        <strain evidence="15">cv. SF193</strain>
        <tissue evidence="13">Leaves</tissue>
    </source>
</reference>
<feature type="compositionally biased region" description="Polar residues" evidence="11">
    <location>
        <begin position="422"/>
        <end position="435"/>
    </location>
</feature>
<accession>A0A251TMQ6</accession>
<evidence type="ECO:0000256" key="11">
    <source>
        <dbReference type="SAM" id="MobiDB-lite"/>
    </source>
</evidence>
<dbReference type="InterPro" id="IPR001611">
    <property type="entry name" value="Leu-rich_rpt"/>
</dbReference>
<protein>
    <recommendedName>
        <fullName evidence="10">Cell wall hydroxyproline-rich glycoprotein</fullName>
    </recommendedName>
</protein>
<keyword evidence="4" id="KW-0433">Leucine-rich repeat</keyword>
<dbReference type="Gramene" id="mRNA:HanXRQr2_Chr10g0448281">
    <property type="protein sequence ID" value="CDS:HanXRQr2_Chr10g0448281.1"/>
    <property type="gene ID" value="HanXRQr2_Chr10g0448281"/>
</dbReference>
<dbReference type="OrthoDB" id="676979at2759"/>
<evidence type="ECO:0000256" key="4">
    <source>
        <dbReference type="ARBA" id="ARBA00022614"/>
    </source>
</evidence>
<evidence type="ECO:0000256" key="10">
    <source>
        <dbReference type="ARBA" id="ARBA00041871"/>
    </source>
</evidence>
<dbReference type="FunFam" id="3.80.10.10:FF:000224">
    <property type="entry name" value="Leucine-rich repeat extensin-like protein 1"/>
    <property type="match status" value="1"/>
</dbReference>
<dbReference type="InParanoid" id="A0A251TMQ6"/>
<feature type="region of interest" description="Disordered" evidence="11">
    <location>
        <begin position="407"/>
        <end position="467"/>
    </location>
</feature>
<dbReference type="Pfam" id="PF13855">
    <property type="entry name" value="LRR_8"/>
    <property type="match status" value="1"/>
</dbReference>
<organism evidence="14 15">
    <name type="scientific">Helianthus annuus</name>
    <name type="common">Common sunflower</name>
    <dbReference type="NCBI Taxonomy" id="4232"/>
    <lineage>
        <taxon>Eukaryota</taxon>
        <taxon>Viridiplantae</taxon>
        <taxon>Streptophyta</taxon>
        <taxon>Embryophyta</taxon>
        <taxon>Tracheophyta</taxon>
        <taxon>Spermatophyta</taxon>
        <taxon>Magnoliopsida</taxon>
        <taxon>eudicotyledons</taxon>
        <taxon>Gunneridae</taxon>
        <taxon>Pentapetalae</taxon>
        <taxon>asterids</taxon>
        <taxon>campanulids</taxon>
        <taxon>Asterales</taxon>
        <taxon>Asteraceae</taxon>
        <taxon>Asteroideae</taxon>
        <taxon>Heliantheae alliance</taxon>
        <taxon>Heliantheae</taxon>
        <taxon>Helianthus</taxon>
    </lineage>
</organism>
<evidence type="ECO:0000256" key="2">
    <source>
        <dbReference type="ARBA" id="ARBA00022512"/>
    </source>
</evidence>
<sequence length="467" mass="51924">MQTLAFFLYIGLLFIFSVSSFSIAVTKIQYPVSRRGLIALRQSDTDQDQDLDPDKLVDPSLKFENPRIKKAYCALQEWKKAMISDPLNMTGNWVGPNVCSYYGVGCVPALDDEQIRTVAAVDLNFGDISGQLVPHLGLLADLGILHLHSNRFCGIVPKTFSNLELLFELDLSNNRFSGLFPTPVLTLPSLRFLDIRFNEFEGPLPPALFDKDVDAIVVNNNRFSSHIPKNMGNSPASTIVLSNNKFSGCIPRSIGRMPNIEQVSFSNNRLTGCLPEELGMPKFLNVLDVSKNYFLGPLPKSLERMEMIERLDVSSNHLTGKVHDSVCGLSALWNFTIFDNYFNEIGGECEKRSRDNLIMQDRENCFSGKPNQRSQQDCSSVLTRPVDCKTIGCQPRDPLILELNKRKPPLVHSPSPPDPQTPKVTPTHKTTQLASPTPPVVSPLPARAVKNFPPKIGSQHSSPPRGH</sequence>
<keyword evidence="7" id="KW-0325">Glycoprotein</keyword>
<dbReference type="PANTHER" id="PTHR32093:SF120">
    <property type="entry name" value="LEUCINE-RICH REPEAT EXTENSIN-LIKE PROTEIN 3-RELATED"/>
    <property type="match status" value="1"/>
</dbReference>
<evidence type="ECO:0000313" key="15">
    <source>
        <dbReference type="Proteomes" id="UP000215914"/>
    </source>
</evidence>
<dbReference type="STRING" id="4232.A0A251TMQ6"/>
<keyword evidence="5" id="KW-0732">Signal</keyword>
<dbReference type="Proteomes" id="UP000215914">
    <property type="component" value="Chromosome 10"/>
</dbReference>